<evidence type="ECO:0000256" key="4">
    <source>
        <dbReference type="ARBA" id="ARBA00022801"/>
    </source>
</evidence>
<evidence type="ECO:0000256" key="5">
    <source>
        <dbReference type="ARBA" id="ARBA00022842"/>
    </source>
</evidence>
<organism evidence="8 9">
    <name type="scientific">Candidatus Zambryskibacteria bacterium RIFCSPHIGHO2_01_FULL_46_25</name>
    <dbReference type="NCBI Taxonomy" id="1802738"/>
    <lineage>
        <taxon>Bacteria</taxon>
        <taxon>Candidatus Zambryskiibacteriota</taxon>
    </lineage>
</organism>
<dbReference type="InterPro" id="IPR048846">
    <property type="entry name" value="PaaX-like_central"/>
</dbReference>
<evidence type="ECO:0000259" key="7">
    <source>
        <dbReference type="Pfam" id="PF20803"/>
    </source>
</evidence>
<keyword evidence="3 8" id="KW-0255">Endonuclease</keyword>
<evidence type="ECO:0000256" key="2">
    <source>
        <dbReference type="ARBA" id="ARBA00022723"/>
    </source>
</evidence>
<dbReference type="InterPro" id="IPR021127">
    <property type="entry name" value="CRISPR_associated_Cas2"/>
</dbReference>
<evidence type="ECO:0000313" key="8">
    <source>
        <dbReference type="EMBL" id="OHA90399.1"/>
    </source>
</evidence>
<evidence type="ECO:0000256" key="3">
    <source>
        <dbReference type="ARBA" id="ARBA00022759"/>
    </source>
</evidence>
<evidence type="ECO:0000256" key="6">
    <source>
        <dbReference type="ARBA" id="ARBA00023118"/>
    </source>
</evidence>
<keyword evidence="2" id="KW-0479">Metal-binding</keyword>
<proteinExistence type="predicted"/>
<sequence length="188" mass="22118">MGELERKARKSINKSKVQEAILVSIASGGRRGSSDLLPSVLNYFLDLDIPISSRKKDIIYSAVSRLRRKGLVEFKSGKYFLTTDGEKVLRQWEMDDYRIPKPKRWDRKWRIIIFDIPEKMKKVRDEVREILKSSGFLRLQDSVWVYPYDCEDVIGLLKTNYGIGKNMLYIIADQIENDKYLRMDFDLI</sequence>
<dbReference type="GO" id="GO:0043571">
    <property type="term" value="P:maintenance of CRISPR repeat elements"/>
    <property type="evidence" value="ECO:0007669"/>
    <property type="project" value="InterPro"/>
</dbReference>
<keyword evidence="4" id="KW-0378">Hydrolase</keyword>
<dbReference type="GO" id="GO:0004521">
    <property type="term" value="F:RNA endonuclease activity"/>
    <property type="evidence" value="ECO:0007669"/>
    <property type="project" value="InterPro"/>
</dbReference>
<dbReference type="Gene3D" id="3.30.70.2650">
    <property type="match status" value="1"/>
</dbReference>
<dbReference type="SUPFAM" id="SSF143430">
    <property type="entry name" value="TTP0101/SSO1404-like"/>
    <property type="match status" value="1"/>
</dbReference>
<dbReference type="PANTHER" id="PTHR30319:SF1">
    <property type="entry name" value="TRANSCRIPTIONAL REPRESSOR PAAX"/>
    <property type="match status" value="1"/>
</dbReference>
<feature type="domain" description="Transcriptional repressor PaaX-like central Cas2-like" evidence="7">
    <location>
        <begin position="103"/>
        <end position="176"/>
    </location>
</feature>
<dbReference type="PANTHER" id="PTHR30319">
    <property type="entry name" value="PHENYLACETIC ACID REGULATOR-RELATED TRANSCRIPTIONAL REPRESSOR"/>
    <property type="match status" value="1"/>
</dbReference>
<dbReference type="GO" id="GO:0006351">
    <property type="term" value="P:DNA-templated transcription"/>
    <property type="evidence" value="ECO:0007669"/>
    <property type="project" value="TreeGrafter"/>
</dbReference>
<evidence type="ECO:0000256" key="1">
    <source>
        <dbReference type="ARBA" id="ARBA00022722"/>
    </source>
</evidence>
<protein>
    <submittedName>
        <fullName evidence="8">CRISPR-associated endonuclease Cas2</fullName>
    </submittedName>
</protein>
<comment type="caution">
    <text evidence="8">The sequence shown here is derived from an EMBL/GenBank/DDBJ whole genome shotgun (WGS) entry which is preliminary data.</text>
</comment>
<gene>
    <name evidence="8" type="ORF">A2838_02285</name>
</gene>
<reference evidence="8 9" key="1">
    <citation type="journal article" date="2016" name="Nat. Commun.">
        <title>Thousands of microbial genomes shed light on interconnected biogeochemical processes in an aquifer system.</title>
        <authorList>
            <person name="Anantharaman K."/>
            <person name="Brown C.T."/>
            <person name="Hug L.A."/>
            <person name="Sharon I."/>
            <person name="Castelle C.J."/>
            <person name="Probst A.J."/>
            <person name="Thomas B.C."/>
            <person name="Singh A."/>
            <person name="Wilkins M.J."/>
            <person name="Karaoz U."/>
            <person name="Brodie E.L."/>
            <person name="Williams K.H."/>
            <person name="Hubbard S.S."/>
            <person name="Banfield J.F."/>
        </authorList>
    </citation>
    <scope>NUCLEOTIDE SEQUENCE [LARGE SCALE GENOMIC DNA]</scope>
</reference>
<evidence type="ECO:0000313" key="9">
    <source>
        <dbReference type="Proteomes" id="UP000178107"/>
    </source>
</evidence>
<dbReference type="Pfam" id="PF20803">
    <property type="entry name" value="PaaX_M"/>
    <property type="match status" value="1"/>
</dbReference>
<name>A0A1G2T0N7_9BACT</name>
<dbReference type="NCBIfam" id="TIGR01573">
    <property type="entry name" value="cas2"/>
    <property type="match status" value="1"/>
</dbReference>
<dbReference type="EMBL" id="MHVH01000005">
    <property type="protein sequence ID" value="OHA90399.1"/>
    <property type="molecule type" value="Genomic_DNA"/>
</dbReference>
<keyword evidence="6" id="KW-0051">Antiviral defense</keyword>
<dbReference type="AlphaFoldDB" id="A0A1G2T0N7"/>
<keyword evidence="5" id="KW-0460">Magnesium</keyword>
<keyword evidence="1" id="KW-0540">Nuclease</keyword>
<accession>A0A1G2T0N7</accession>
<dbReference type="Proteomes" id="UP000178107">
    <property type="component" value="Unassembled WGS sequence"/>
</dbReference>